<feature type="domain" description="vWA-MoxR associated protein middle region 0" evidence="2">
    <location>
        <begin position="115"/>
        <end position="210"/>
    </location>
</feature>
<comment type="caution">
    <text evidence="5">The sequence shown here is derived from an EMBL/GenBank/DDBJ whole genome shotgun (WGS) entry which is preliminary data.</text>
</comment>
<dbReference type="Pfam" id="PF19916">
    <property type="entry name" value="VMAP-M0"/>
    <property type="match status" value="1"/>
</dbReference>
<dbReference type="Proteomes" id="UP000598996">
    <property type="component" value="Unassembled WGS sequence"/>
</dbReference>
<name>A0ABS1VUV5_9ACTN</name>
<evidence type="ECO:0000313" key="5">
    <source>
        <dbReference type="EMBL" id="MBL7258263.1"/>
    </source>
</evidence>
<dbReference type="RefSeq" id="WP_202994891.1">
    <property type="nucleotide sequence ID" value="NZ_JAENHO010000008.1"/>
</dbReference>
<evidence type="ECO:0000313" key="6">
    <source>
        <dbReference type="Proteomes" id="UP000598996"/>
    </source>
</evidence>
<reference evidence="5 6" key="1">
    <citation type="submission" date="2021-01" db="EMBL/GenBank/DDBJ databases">
        <title>Actinoplanes sp. nov. LDG1-01 isolated from lichen.</title>
        <authorList>
            <person name="Saeng-In P."/>
            <person name="Phongsopitanun W."/>
            <person name="Kanchanasin P."/>
            <person name="Yuki M."/>
            <person name="Kudo T."/>
            <person name="Ohkuma M."/>
            <person name="Tanasupawat S."/>
        </authorList>
    </citation>
    <scope>NUCLEOTIDE SEQUENCE [LARGE SCALE GENOMIC DNA]</scope>
    <source>
        <strain evidence="5 6">LDG1-01</strain>
    </source>
</reference>
<feature type="domain" description="Effector-associated" evidence="3">
    <location>
        <begin position="28"/>
        <end position="107"/>
    </location>
</feature>
<dbReference type="Pfam" id="PF19956">
    <property type="entry name" value="EAD2"/>
    <property type="match status" value="1"/>
</dbReference>
<evidence type="ECO:0000259" key="3">
    <source>
        <dbReference type="Pfam" id="PF19956"/>
    </source>
</evidence>
<evidence type="ECO:0000259" key="4">
    <source>
        <dbReference type="Pfam" id="PF20028"/>
    </source>
</evidence>
<accession>A0ABS1VUV5</accession>
<dbReference type="EMBL" id="JAENHO010000008">
    <property type="protein sequence ID" value="MBL7258263.1"/>
    <property type="molecule type" value="Genomic_DNA"/>
</dbReference>
<feature type="domain" description="vWA-MoxR associated protein C-terminal" evidence="4">
    <location>
        <begin position="238"/>
        <end position="485"/>
    </location>
</feature>
<gene>
    <name evidence="5" type="ORF">JKJ07_28540</name>
</gene>
<evidence type="ECO:0000259" key="2">
    <source>
        <dbReference type="Pfam" id="PF19916"/>
    </source>
</evidence>
<protein>
    <submittedName>
        <fullName evidence="5">Uncharacterized protein</fullName>
    </submittedName>
</protein>
<dbReference type="InterPro" id="IPR045431">
    <property type="entry name" value="EAD2"/>
</dbReference>
<dbReference type="Pfam" id="PF20028">
    <property type="entry name" value="VMAP-C"/>
    <property type="match status" value="1"/>
</dbReference>
<dbReference type="InterPro" id="IPR045555">
    <property type="entry name" value="VMAP-M0"/>
</dbReference>
<sequence>MVDTSETQQTPHKLIGDRRRILKETTGVLQKSAAVRDIGTRAMLLEELDLALGVTLGLREVGLPQSQLVQVATACVDRPGGLRSLAECLDLFDSDARRVHEIFRLADEWQVLQQFAEHDLHLLRPELIDMPLTGDLRSFVAERRDEPMPAYCETAWHLFAHLAAIPAGDGPTWLPFLQRLTTEVQLNARDRLRDVVQNLSVVWGVVDTVAEPPTATTTRGGTAYLVIQFEKHGVEDDAFIMSHWYQWASPSWQPIRGEDRRVRRDELETAVDEVVLETERRWADRDGPVAIEFVLPSQLLNEPVDRWSKEIQTRPRRLAIHYPLVIRSLERIRAEEWHRGWRGRWRTVREATVREGLIHCASGDDSDVQLEVALERGDAAVVLVLSEPPLPDSAGEQQLLVGLQEGLPAIVWFRDAGSQHEDLESQREEPREVVSEMVSACLDSPEGVAKLPESVAELRRRAWRGDPSASTDRMGHRIVILWDDPDRQPTRTGPAGSDNREVFA</sequence>
<dbReference type="InterPro" id="IPR045450">
    <property type="entry name" value="VMAP_C"/>
</dbReference>
<proteinExistence type="predicted"/>
<evidence type="ECO:0000256" key="1">
    <source>
        <dbReference type="SAM" id="MobiDB-lite"/>
    </source>
</evidence>
<keyword evidence="6" id="KW-1185">Reference proteome</keyword>
<feature type="region of interest" description="Disordered" evidence="1">
    <location>
        <begin position="482"/>
        <end position="504"/>
    </location>
</feature>
<organism evidence="5 6">
    <name type="scientific">Paractinoplanes lichenicola</name>
    <dbReference type="NCBI Taxonomy" id="2802976"/>
    <lineage>
        <taxon>Bacteria</taxon>
        <taxon>Bacillati</taxon>
        <taxon>Actinomycetota</taxon>
        <taxon>Actinomycetes</taxon>
        <taxon>Micromonosporales</taxon>
        <taxon>Micromonosporaceae</taxon>
        <taxon>Paractinoplanes</taxon>
    </lineage>
</organism>